<accession>U4LWA2</accession>
<keyword evidence="3" id="KW-1185">Reference proteome</keyword>
<dbReference type="EMBL" id="HF936082">
    <property type="protein sequence ID" value="CCX33441.1"/>
    <property type="molecule type" value="Genomic_DNA"/>
</dbReference>
<sequence length="126" mass="14575">MPPTKRRRRINIVLKVATGGLRGPVVKNLTASQAAKYSESMKTGPNGLHLPPRRQNNAVDDIRYPQDQEDKNQNPMQSSATSQSIVKAATIEPFARTSYYRKFNRCHGYRHRYQRRSFYIRRPTVN</sequence>
<dbReference type="Proteomes" id="UP000018144">
    <property type="component" value="Unassembled WGS sequence"/>
</dbReference>
<name>U4LWA2_PYROM</name>
<reference evidence="2 3" key="1">
    <citation type="journal article" date="2013" name="PLoS Genet.">
        <title>The genome and development-dependent transcriptomes of Pyronema confluens: a window into fungal evolution.</title>
        <authorList>
            <person name="Traeger S."/>
            <person name="Altegoer F."/>
            <person name="Freitag M."/>
            <person name="Gabaldon T."/>
            <person name="Kempken F."/>
            <person name="Kumar A."/>
            <person name="Marcet-Houben M."/>
            <person name="Poggeler S."/>
            <person name="Stajich J.E."/>
            <person name="Nowrousian M."/>
        </authorList>
    </citation>
    <scope>NUCLEOTIDE SEQUENCE [LARGE SCALE GENOMIC DNA]</scope>
    <source>
        <strain evidence="3">CBS 100304</strain>
        <tissue evidence="2">Vegetative mycelium</tissue>
    </source>
</reference>
<feature type="compositionally biased region" description="Polar residues" evidence="1">
    <location>
        <begin position="73"/>
        <end position="85"/>
    </location>
</feature>
<dbReference type="AlphaFoldDB" id="U4LWA2"/>
<evidence type="ECO:0000313" key="2">
    <source>
        <dbReference type="EMBL" id="CCX33441.1"/>
    </source>
</evidence>
<evidence type="ECO:0000313" key="3">
    <source>
        <dbReference type="Proteomes" id="UP000018144"/>
    </source>
</evidence>
<feature type="region of interest" description="Disordered" evidence="1">
    <location>
        <begin position="37"/>
        <end position="86"/>
    </location>
</feature>
<evidence type="ECO:0000256" key="1">
    <source>
        <dbReference type="SAM" id="MobiDB-lite"/>
    </source>
</evidence>
<protein>
    <submittedName>
        <fullName evidence="2">Uncharacterized protein</fullName>
    </submittedName>
</protein>
<gene>
    <name evidence="2" type="ORF">PCON_01151</name>
</gene>
<organism evidence="2 3">
    <name type="scientific">Pyronema omphalodes (strain CBS 100304)</name>
    <name type="common">Pyronema confluens</name>
    <dbReference type="NCBI Taxonomy" id="1076935"/>
    <lineage>
        <taxon>Eukaryota</taxon>
        <taxon>Fungi</taxon>
        <taxon>Dikarya</taxon>
        <taxon>Ascomycota</taxon>
        <taxon>Pezizomycotina</taxon>
        <taxon>Pezizomycetes</taxon>
        <taxon>Pezizales</taxon>
        <taxon>Pyronemataceae</taxon>
        <taxon>Pyronema</taxon>
    </lineage>
</organism>
<proteinExistence type="predicted"/>
<feature type="compositionally biased region" description="Basic and acidic residues" evidence="1">
    <location>
        <begin position="60"/>
        <end position="72"/>
    </location>
</feature>